<protein>
    <submittedName>
        <fullName evidence="2">Uncharacterized protein</fullName>
    </submittedName>
</protein>
<proteinExistence type="predicted"/>
<name>X6NZ36_RETFI</name>
<evidence type="ECO:0000256" key="1">
    <source>
        <dbReference type="SAM" id="MobiDB-lite"/>
    </source>
</evidence>
<reference evidence="2 3" key="1">
    <citation type="journal article" date="2013" name="Curr. Biol.">
        <title>The Genome of the Foraminiferan Reticulomyxa filosa.</title>
        <authorList>
            <person name="Glockner G."/>
            <person name="Hulsmann N."/>
            <person name="Schleicher M."/>
            <person name="Noegel A.A."/>
            <person name="Eichinger L."/>
            <person name="Gallinger C."/>
            <person name="Pawlowski J."/>
            <person name="Sierra R."/>
            <person name="Euteneuer U."/>
            <person name="Pillet L."/>
            <person name="Moustafa A."/>
            <person name="Platzer M."/>
            <person name="Groth M."/>
            <person name="Szafranski K."/>
            <person name="Schliwa M."/>
        </authorList>
    </citation>
    <scope>NUCLEOTIDE SEQUENCE [LARGE SCALE GENOMIC DNA]</scope>
</reference>
<dbReference type="Proteomes" id="UP000023152">
    <property type="component" value="Unassembled WGS sequence"/>
</dbReference>
<accession>X6NZ36</accession>
<dbReference type="AlphaFoldDB" id="X6NZ36"/>
<gene>
    <name evidence="2" type="ORF">RFI_05548</name>
</gene>
<feature type="region of interest" description="Disordered" evidence="1">
    <location>
        <begin position="1"/>
        <end position="29"/>
    </location>
</feature>
<sequence length="231" mass="27042">MTFAENSKKTRRFQNTNFGAERGFSGEDSVPSWKQNVYKDLFSRTKDRRQTLLQRLRETRLSNDISPESKIKNANDCISTSDNDIEMSEEIPKKDAQQQNINQTLPYANNCKFVNKPDTDIEEFRQELGDFMEEMFLKDIREMEYATVWEQNEQCYENEIALLYPEIQDIIVVCPLCKKAHLSIESSSNIKIYCCTLCMAQFSGIESRPGLLYIFLEIFICRYTLMCYIAN</sequence>
<evidence type="ECO:0000313" key="2">
    <source>
        <dbReference type="EMBL" id="ETO31570.1"/>
    </source>
</evidence>
<dbReference type="EMBL" id="ASPP01004838">
    <property type="protein sequence ID" value="ETO31570.1"/>
    <property type="molecule type" value="Genomic_DNA"/>
</dbReference>
<organism evidence="2 3">
    <name type="scientific">Reticulomyxa filosa</name>
    <dbReference type="NCBI Taxonomy" id="46433"/>
    <lineage>
        <taxon>Eukaryota</taxon>
        <taxon>Sar</taxon>
        <taxon>Rhizaria</taxon>
        <taxon>Retaria</taxon>
        <taxon>Foraminifera</taxon>
        <taxon>Monothalamids</taxon>
        <taxon>Reticulomyxidae</taxon>
        <taxon>Reticulomyxa</taxon>
    </lineage>
</organism>
<evidence type="ECO:0000313" key="3">
    <source>
        <dbReference type="Proteomes" id="UP000023152"/>
    </source>
</evidence>
<keyword evidence="3" id="KW-1185">Reference proteome</keyword>
<comment type="caution">
    <text evidence="2">The sequence shown here is derived from an EMBL/GenBank/DDBJ whole genome shotgun (WGS) entry which is preliminary data.</text>
</comment>